<sequence>MKRIKKSFGLALSVVLLLSFSVTLIPLDFLHNHQTAQTQSSCVKDKTHKSCTHKLHITKKADFCWACAVHFDKTFTKVSFIEKLKLSPGLSLFINNETAGYVIERLFTGLRGPPTE</sequence>
<reference evidence="2" key="1">
    <citation type="submission" date="2017-02" db="EMBL/GenBank/DDBJ databases">
        <authorList>
            <person name="Varghese N."/>
            <person name="Submissions S."/>
        </authorList>
    </citation>
    <scope>NUCLEOTIDE SEQUENCE [LARGE SCALE GENOMIC DNA]</scope>
    <source>
        <strain evidence="2">DSM 22385</strain>
    </source>
</reference>
<evidence type="ECO:0000313" key="1">
    <source>
        <dbReference type="EMBL" id="SKB72451.1"/>
    </source>
</evidence>
<organism evidence="1 2">
    <name type="scientific">Daejeonella lutea</name>
    <dbReference type="NCBI Taxonomy" id="572036"/>
    <lineage>
        <taxon>Bacteria</taxon>
        <taxon>Pseudomonadati</taxon>
        <taxon>Bacteroidota</taxon>
        <taxon>Sphingobacteriia</taxon>
        <taxon>Sphingobacteriales</taxon>
        <taxon>Sphingobacteriaceae</taxon>
        <taxon>Daejeonella</taxon>
    </lineage>
</organism>
<evidence type="ECO:0000313" key="2">
    <source>
        <dbReference type="Proteomes" id="UP000189981"/>
    </source>
</evidence>
<dbReference type="STRING" id="572036.SAMN05661099_2406"/>
<gene>
    <name evidence="1" type="ORF">SAMN05661099_2406</name>
</gene>
<dbReference type="RefSeq" id="WP_079702911.1">
    <property type="nucleotide sequence ID" value="NZ_FUYR01000002.1"/>
</dbReference>
<protein>
    <submittedName>
        <fullName evidence="1">Uncharacterized protein</fullName>
    </submittedName>
</protein>
<accession>A0A1T5DLH5</accession>
<dbReference type="Proteomes" id="UP000189981">
    <property type="component" value="Unassembled WGS sequence"/>
</dbReference>
<dbReference type="OrthoDB" id="769275at2"/>
<dbReference type="AlphaFoldDB" id="A0A1T5DLH5"/>
<keyword evidence="2" id="KW-1185">Reference proteome</keyword>
<proteinExistence type="predicted"/>
<dbReference type="EMBL" id="FUYR01000002">
    <property type="protein sequence ID" value="SKB72451.1"/>
    <property type="molecule type" value="Genomic_DNA"/>
</dbReference>
<name>A0A1T5DLH5_9SPHI</name>